<feature type="compositionally biased region" description="Polar residues" evidence="6">
    <location>
        <begin position="1190"/>
        <end position="1207"/>
    </location>
</feature>
<feature type="compositionally biased region" description="Basic and acidic residues" evidence="6">
    <location>
        <begin position="2982"/>
        <end position="2996"/>
    </location>
</feature>
<feature type="compositionally biased region" description="Basic and acidic residues" evidence="6">
    <location>
        <begin position="2537"/>
        <end position="2557"/>
    </location>
</feature>
<feature type="compositionally biased region" description="Low complexity" evidence="6">
    <location>
        <begin position="597"/>
        <end position="619"/>
    </location>
</feature>
<feature type="region of interest" description="Disordered" evidence="6">
    <location>
        <begin position="2391"/>
        <end position="2572"/>
    </location>
</feature>
<dbReference type="InterPro" id="IPR043502">
    <property type="entry name" value="DNA/RNA_pol_sf"/>
</dbReference>
<dbReference type="Pfam" id="PF25597">
    <property type="entry name" value="SH3_retrovirus"/>
    <property type="match status" value="1"/>
</dbReference>
<feature type="compositionally biased region" description="Basic and acidic residues" evidence="6">
    <location>
        <begin position="620"/>
        <end position="649"/>
    </location>
</feature>
<feature type="compositionally biased region" description="Basic residues" evidence="6">
    <location>
        <begin position="2737"/>
        <end position="2748"/>
    </location>
</feature>
<feature type="domain" description="Integrase catalytic" evidence="8">
    <location>
        <begin position="889"/>
        <end position="1056"/>
    </location>
</feature>
<dbReference type="InterPro" id="IPR001878">
    <property type="entry name" value="Znf_CCHC"/>
</dbReference>
<protein>
    <submittedName>
        <fullName evidence="9">Uncharacterized protein</fullName>
    </submittedName>
</protein>
<proteinExistence type="predicted"/>
<dbReference type="InterPro" id="IPR039537">
    <property type="entry name" value="Retrotran_Ty1/copia-like"/>
</dbReference>
<dbReference type="Pfam" id="PF14223">
    <property type="entry name" value="Retrotran_gag_2"/>
    <property type="match status" value="1"/>
</dbReference>
<dbReference type="GO" id="GO:0004190">
    <property type="term" value="F:aspartic-type endopeptidase activity"/>
    <property type="evidence" value="ECO:0007669"/>
    <property type="project" value="UniProtKB-KW"/>
</dbReference>
<feature type="region of interest" description="Disordered" evidence="6">
    <location>
        <begin position="2329"/>
        <end position="2370"/>
    </location>
</feature>
<dbReference type="InterPro" id="IPR036875">
    <property type="entry name" value="Znf_CCHC_sf"/>
</dbReference>
<dbReference type="PROSITE" id="PS50158">
    <property type="entry name" value="ZF_CCHC"/>
    <property type="match status" value="2"/>
</dbReference>
<evidence type="ECO:0000259" key="8">
    <source>
        <dbReference type="PROSITE" id="PS50994"/>
    </source>
</evidence>
<name>A0A5N6MM43_9ASTR</name>
<dbReference type="Pfam" id="PF22936">
    <property type="entry name" value="Pol_BBD"/>
    <property type="match status" value="1"/>
</dbReference>
<evidence type="ECO:0000256" key="2">
    <source>
        <dbReference type="ARBA" id="ARBA00022723"/>
    </source>
</evidence>
<evidence type="ECO:0000256" key="4">
    <source>
        <dbReference type="ARBA" id="ARBA00022801"/>
    </source>
</evidence>
<dbReference type="SUPFAM" id="SSF53098">
    <property type="entry name" value="Ribonuclease H-like"/>
    <property type="match status" value="1"/>
</dbReference>
<feature type="region of interest" description="Disordered" evidence="6">
    <location>
        <begin position="2187"/>
        <end position="2206"/>
    </location>
</feature>
<keyword evidence="1" id="KW-0645">Protease</keyword>
<feature type="compositionally biased region" description="Polar residues" evidence="6">
    <location>
        <begin position="2413"/>
        <end position="2435"/>
    </location>
</feature>
<evidence type="ECO:0000256" key="5">
    <source>
        <dbReference type="PROSITE-ProRule" id="PRU00047"/>
    </source>
</evidence>
<dbReference type="Gene3D" id="3.30.420.10">
    <property type="entry name" value="Ribonuclease H-like superfamily/Ribonuclease H"/>
    <property type="match status" value="1"/>
</dbReference>
<gene>
    <name evidence="9" type="ORF">E3N88_30457</name>
</gene>
<dbReference type="Pfam" id="PF00665">
    <property type="entry name" value="rve"/>
    <property type="match status" value="1"/>
</dbReference>
<feature type="region of interest" description="Disordered" evidence="6">
    <location>
        <begin position="513"/>
        <end position="573"/>
    </location>
</feature>
<feature type="region of interest" description="Disordered" evidence="6">
    <location>
        <begin position="2737"/>
        <end position="2832"/>
    </location>
</feature>
<feature type="region of interest" description="Disordered" evidence="6">
    <location>
        <begin position="597"/>
        <end position="726"/>
    </location>
</feature>
<feature type="compositionally biased region" description="Low complexity" evidence="6">
    <location>
        <begin position="2944"/>
        <end position="2955"/>
    </location>
</feature>
<dbReference type="GO" id="GO:0003676">
    <property type="term" value="F:nucleic acid binding"/>
    <property type="evidence" value="ECO:0007669"/>
    <property type="project" value="InterPro"/>
</dbReference>
<keyword evidence="3" id="KW-0064">Aspartyl protease</keyword>
<dbReference type="PANTHER" id="PTHR42648">
    <property type="entry name" value="TRANSPOSASE, PUTATIVE-RELATED"/>
    <property type="match status" value="1"/>
</dbReference>
<keyword evidence="4" id="KW-0378">Hydrolase</keyword>
<feature type="compositionally biased region" description="Basic and acidic residues" evidence="6">
    <location>
        <begin position="665"/>
        <end position="688"/>
    </location>
</feature>
<dbReference type="InterPro" id="IPR057670">
    <property type="entry name" value="SH3_retrovirus"/>
</dbReference>
<dbReference type="SUPFAM" id="SSF57756">
    <property type="entry name" value="Retrovirus zinc finger-like domains"/>
    <property type="match status" value="1"/>
</dbReference>
<evidence type="ECO:0000256" key="6">
    <source>
        <dbReference type="SAM" id="MobiDB-lite"/>
    </source>
</evidence>
<dbReference type="SMART" id="SM00343">
    <property type="entry name" value="ZnF_C2HC"/>
    <property type="match status" value="2"/>
</dbReference>
<evidence type="ECO:0000313" key="9">
    <source>
        <dbReference type="EMBL" id="KAD3641233.1"/>
    </source>
</evidence>
<keyword evidence="5" id="KW-0863">Zinc-finger</keyword>
<feature type="region of interest" description="Disordered" evidence="6">
    <location>
        <begin position="2028"/>
        <end position="2057"/>
    </location>
</feature>
<feature type="compositionally biased region" description="Polar residues" evidence="6">
    <location>
        <begin position="2790"/>
        <end position="2804"/>
    </location>
</feature>
<feature type="region of interest" description="Disordered" evidence="6">
    <location>
        <begin position="2245"/>
        <end position="2283"/>
    </location>
</feature>
<dbReference type="CDD" id="cd09272">
    <property type="entry name" value="RNase_HI_RT_Ty1"/>
    <property type="match status" value="1"/>
</dbReference>
<evidence type="ECO:0000256" key="1">
    <source>
        <dbReference type="ARBA" id="ARBA00022670"/>
    </source>
</evidence>
<feature type="compositionally biased region" description="Basic and acidic residues" evidence="6">
    <location>
        <begin position="2754"/>
        <end position="2766"/>
    </location>
</feature>
<keyword evidence="5" id="KW-0862">Zinc</keyword>
<comment type="caution">
    <text evidence="9">The sequence shown here is derived from an EMBL/GenBank/DDBJ whole genome shotgun (WGS) entry which is preliminary data.</text>
</comment>
<dbReference type="PANTHER" id="PTHR42648:SF32">
    <property type="entry name" value="RIBONUCLEASE H-LIKE DOMAIN, GAG-PRE-INTEGRASE DOMAIN PROTEIN-RELATED"/>
    <property type="match status" value="1"/>
</dbReference>
<feature type="compositionally biased region" description="Polar residues" evidence="6">
    <location>
        <begin position="710"/>
        <end position="726"/>
    </location>
</feature>
<keyword evidence="2" id="KW-0479">Metal-binding</keyword>
<feature type="compositionally biased region" description="Polar residues" evidence="6">
    <location>
        <begin position="2221"/>
        <end position="2231"/>
    </location>
</feature>
<feature type="compositionally biased region" description="Basic and acidic residues" evidence="6">
    <location>
        <begin position="698"/>
        <end position="709"/>
    </location>
</feature>
<keyword evidence="10" id="KW-1185">Reference proteome</keyword>
<feature type="compositionally biased region" description="Polar residues" evidence="6">
    <location>
        <begin position="241"/>
        <end position="263"/>
    </location>
</feature>
<dbReference type="InterPro" id="IPR012337">
    <property type="entry name" value="RNaseH-like_sf"/>
</dbReference>
<dbReference type="Proteomes" id="UP000326396">
    <property type="component" value="Linkage Group LG5"/>
</dbReference>
<feature type="compositionally biased region" description="Low complexity" evidence="6">
    <location>
        <begin position="2392"/>
        <end position="2401"/>
    </location>
</feature>
<evidence type="ECO:0000256" key="3">
    <source>
        <dbReference type="ARBA" id="ARBA00022750"/>
    </source>
</evidence>
<evidence type="ECO:0000313" key="10">
    <source>
        <dbReference type="Proteomes" id="UP000326396"/>
    </source>
</evidence>
<feature type="region of interest" description="Disordered" evidence="6">
    <location>
        <begin position="2211"/>
        <end position="2231"/>
    </location>
</feature>
<dbReference type="Pfam" id="PF07727">
    <property type="entry name" value="RVT_2"/>
    <property type="match status" value="1"/>
</dbReference>
<organism evidence="9 10">
    <name type="scientific">Mikania micrantha</name>
    <name type="common">bitter vine</name>
    <dbReference type="NCBI Taxonomy" id="192012"/>
    <lineage>
        <taxon>Eukaryota</taxon>
        <taxon>Viridiplantae</taxon>
        <taxon>Streptophyta</taxon>
        <taxon>Embryophyta</taxon>
        <taxon>Tracheophyta</taxon>
        <taxon>Spermatophyta</taxon>
        <taxon>Magnoliopsida</taxon>
        <taxon>eudicotyledons</taxon>
        <taxon>Gunneridae</taxon>
        <taxon>Pentapetalae</taxon>
        <taxon>asterids</taxon>
        <taxon>campanulids</taxon>
        <taxon>Asterales</taxon>
        <taxon>Asteraceae</taxon>
        <taxon>Asteroideae</taxon>
        <taxon>Heliantheae alliance</taxon>
        <taxon>Eupatorieae</taxon>
        <taxon>Mikania</taxon>
    </lineage>
</organism>
<feature type="compositionally biased region" description="Polar residues" evidence="6">
    <location>
        <begin position="2963"/>
        <end position="2981"/>
    </location>
</feature>
<dbReference type="InterPro" id="IPR013103">
    <property type="entry name" value="RVT_2"/>
</dbReference>
<dbReference type="GO" id="GO:0008270">
    <property type="term" value="F:zinc ion binding"/>
    <property type="evidence" value="ECO:0007669"/>
    <property type="project" value="UniProtKB-KW"/>
</dbReference>
<feature type="domain" description="CCHC-type" evidence="7">
    <location>
        <begin position="579"/>
        <end position="592"/>
    </location>
</feature>
<feature type="compositionally biased region" description="Basic and acidic residues" evidence="6">
    <location>
        <begin position="521"/>
        <end position="533"/>
    </location>
</feature>
<feature type="region of interest" description="Disordered" evidence="6">
    <location>
        <begin position="2943"/>
        <end position="2996"/>
    </location>
</feature>
<feature type="compositionally biased region" description="Polar residues" evidence="6">
    <location>
        <begin position="2038"/>
        <end position="2055"/>
    </location>
</feature>
<dbReference type="InterPro" id="IPR036397">
    <property type="entry name" value="RNaseH_sf"/>
</dbReference>
<evidence type="ECO:0000259" key="7">
    <source>
        <dbReference type="PROSITE" id="PS50158"/>
    </source>
</evidence>
<dbReference type="InterPro" id="IPR001584">
    <property type="entry name" value="Integrase_cat-core"/>
</dbReference>
<dbReference type="Pfam" id="PF00098">
    <property type="entry name" value="zf-CCHC"/>
    <property type="match status" value="1"/>
</dbReference>
<dbReference type="InterPro" id="IPR054722">
    <property type="entry name" value="PolX-like_BBD"/>
</dbReference>
<dbReference type="EMBL" id="SZYD01000015">
    <property type="protein sequence ID" value="KAD3641233.1"/>
    <property type="molecule type" value="Genomic_DNA"/>
</dbReference>
<dbReference type="SUPFAM" id="SSF56672">
    <property type="entry name" value="DNA/RNA polymerases"/>
    <property type="match status" value="1"/>
</dbReference>
<feature type="domain" description="CCHC-type" evidence="7">
    <location>
        <begin position="225"/>
        <end position="240"/>
    </location>
</feature>
<dbReference type="Gene3D" id="4.10.60.10">
    <property type="entry name" value="Zinc finger, CCHC-type"/>
    <property type="match status" value="1"/>
</dbReference>
<feature type="compositionally biased region" description="Acidic residues" evidence="6">
    <location>
        <begin position="2511"/>
        <end position="2522"/>
    </location>
</feature>
<feature type="region of interest" description="Disordered" evidence="6">
    <location>
        <begin position="240"/>
        <end position="263"/>
    </location>
</feature>
<feature type="region of interest" description="Disordered" evidence="6">
    <location>
        <begin position="1176"/>
        <end position="1207"/>
    </location>
</feature>
<accession>A0A5N6MM43</accession>
<dbReference type="OrthoDB" id="1751476at2759"/>
<feature type="region of interest" description="Disordered" evidence="6">
    <location>
        <begin position="2712"/>
        <end position="2731"/>
    </location>
</feature>
<dbReference type="GO" id="GO:0015074">
    <property type="term" value="P:DNA integration"/>
    <property type="evidence" value="ECO:0007669"/>
    <property type="project" value="InterPro"/>
</dbReference>
<reference evidence="9 10" key="1">
    <citation type="submission" date="2019-05" db="EMBL/GenBank/DDBJ databases">
        <title>Mikania micrantha, genome provides insights into the molecular mechanism of rapid growth.</title>
        <authorList>
            <person name="Liu B."/>
        </authorList>
    </citation>
    <scope>NUCLEOTIDE SEQUENCE [LARGE SCALE GENOMIC DNA]</scope>
    <source>
        <strain evidence="9">NLD-2019</strain>
        <tissue evidence="9">Leaf</tissue>
    </source>
</reference>
<feature type="compositionally biased region" description="Basic residues" evidence="6">
    <location>
        <begin position="2810"/>
        <end position="2824"/>
    </location>
</feature>
<dbReference type="GO" id="GO:0006508">
    <property type="term" value="P:proteolysis"/>
    <property type="evidence" value="ECO:0007669"/>
    <property type="project" value="UniProtKB-KW"/>
</dbReference>
<feature type="compositionally biased region" description="Low complexity" evidence="6">
    <location>
        <begin position="2719"/>
        <end position="2731"/>
    </location>
</feature>
<sequence>MLKQKFENFCQQNNENMSSQYLRYVQLVNELTTAGVILDNQDVLRKFLRSLPKAWNIYSVTIRRTENLKTLTLGELFGILSAYQMELDVQEPKTSHISSGSAALYAPINNSPYQSFQPIYHPTSIPNVTLPETLTPSNSLPNHLSNPTSLPTSGQGAFMAEETNYFQLCQEDLDGIPADDLEEMDINYQMAMISYRAKKFYQRTGRQFKKHNMKTGFGLDKSKLKCFNCQQLGHFARECKTTGTQPSTSGQPQQRPSSSTNSANIAEQDFSDWSFQAEDSSISNSALMANDSSSSSKVTDNMCSPECLETLTIYKKINSQLCNELESLQVVKANFFEVERNYKEKIEEMEKTISSLKHEDTNKQCQIKNLLERLTTAKTELVLAESYRDKFLSQGEKYEKLFGMSSTTELVKKQRAGLGYNKVEPPSAYTSIADVRCKPLVDLVYNEKLDIHKVVQTDNLSNPSTSTCSDEDDIPIKSVKEKQALQSKKQNKKTMKHSTVFIKAKNTENISSDEYVTCPSDKSKRGRSMERKINSPGKQAKSKTNKYVGTSKSSLSEDQSSDFVKGNKQQHSPNSQTICLMCGEKNHFAADCFYNPRSRISSSKGKGRKNSWSQSSTSSEEQRRNSVKRVSEAKKKEASERKGTSEVHQRNAFNKQKKSSFFGRKASEAKKREASDRKGKVASDDYQKKQSLPKTQKTKQEWKKKESTDKPSPTSEAATSSGQQESKGNLWIVDSGCSRHMTGNKTLLHKYEPFFGGSVAFGSDPVGGYITGRGTITNGKVSFENVHFVKELNYNLLSVSQVCDQKHNMLFTEHECIVLKPGFVIPNDQILLRAPRRNNMYMLDMSTAAPLSNISCFVSKASLDESSLWHRRLCHGKQHKSSHLAKEINSITTVLHLLHMDLFGPTSVKSLGRKSYCLVITDNFSRYTWVFFLNTKDETAEILKSFILRVENEIDHHVKIIRSDQGTEFKNQILNSFCESKGITRQFSAPRTPQQNGVAERRNRTLIEAARTMLSDAKLQITFWAEAVNTACYVQNRILVVKSHGMTPYEIWHKRKPFIGFLKPFGCQCTILNTKDYLAKFAEKSAEGYFVGYSSNAKAYRVYIKASRVIEESANVQFNEHTLNKPGTGPDWLFDLDSFTSAFNLVKEYVPVSQSATTDTSKGSREDDFRPSIEAASNSQHQEEVGSPSAEENSLETPTPRENQPTTVQTLNPHNLPEIQLEVILPNLESLNMDESSQLDVIPRTQIHNTHPVENIIGNVEEGVRTRSSMHEANVCLFSCFLSQIEPKKVAEALKDNSWVEAMQEELLQFQRQGVWKTCPLPKGKYAIGTKWVFRNKKDDKGVVIKNKARLVVQGYTQEEGIDYDEVFAPVARIEAIRIFLAFAAAKDFKVFQMDVKSAFLYGKIDEEVYVCQPPGFEDPKFPDHVCKLDKALYGLHQAPRKWYETLSSFLLANKFKRGTIDKTLFFKKSNQRIMLVQIYVDDIIFGSTNESLCKEFESLMKSKFEMSSMGELTFFLGLKVKQTPTGIFISQSKYVKDILERFKLSDCKALGTPMSKTTSLSPDLEGEDVDQHLYRAMIGSLMYLTASRPDIMFATCVCARFQASPKVSHMLAVKRIFRYLKGASSLGLWYPRNEDFQFIAYTDSDYGRCNISKKSTSGGCQFLGSRIVSWQCKKQSCVSTSTAEAEYIAASSCCAQVIWIQNQMKDYGVDLFNTPIQIDNSKTAEKKLIHLVKVDSEHNLADLFTKAFDEGRFRSPAHSNSHKPFHFEIFFEPTNRAQNSQTAMDLLAFKPAHNVPAELSAEHDADFAPIISFLQRSRYFFALTVQPLVYESHHQQFWASCSVSSSPNGRSLEATIDAHPIAITVETICRHLKFNDAGGRVSFTKDEVASTFKSMGYEGPLPSTTYLKGRVSYNYKYLIHLFLHCLSNKAGGWDQIPSDLASAIHGLISNKLFNFSAFIFNNLVENISSPKKFCMYPRFLQQIFNEELGSSLSLTGNIYKMPLVSSKVFVQLKKKGAQFSGNFTPLLPSMESHTPEGDSSVNPTDTEPTPSTSVPYPIKITYKRKRNPVQLSTVVQAPSTEPKQKKVKRTAQGTVLPKVKATPLVYPQVLPLKPVVALNQPESPQLMSQNITENIQRDAPIIEFASHEATSLDQRLSPKSPAVEEPLSPTTQTLMRVVTQLQARFPDPEPIQSEVGPSSSEGVNAGKAATTVDLNKDPQDSGTGNRTSPAATYVGEDFFEVLLNEGNPGCQEPTSGGGGAGARLRTPSPHDSTPVEEGTSTQELTATITSLQARVAQLEAEVATLRFEIQTKEATILDLRRRPPVLLHQFHPDPATTTFTSPDATKKGENIPTAGSGSEAREEEGAQEVNPSLVTLTAEWDDFLGTYFQDSSSTSSSSASEDTREVAKETEQQTSNVSLEPQSPLGTKSPSETAAQVAMEDTTQEEPISMESVSPSGTEAAEALSSSPEPFVESNKESSKGIGQLEETVNAEVNSKAAAASEGPVILDDSSTEELYADEPIGEATGEISSGLNVTVDDKGKRKLTPEEEAQLEERRPKKTKGRPNTSLDEERARLSALLEERGYDFDEVLNWSVPRMAAELDKMQQQEQEAAASQVQIALTKTQKNKAYRDKCKAFLLEYGFHARQLGPMKNSTMDSHIRNIKAKIARGELASIEHIRAQKASLMRGLGLGGEEVMCGEASKAMFPKMFPLNPKEEQISPPSSPSMDNMPISSVIKIKKGKQTKRKQPTPNPDSERHSQADERRTKPSSAEDIGSQPTTTAGAAVESTVRAQQNRVMRSQATAQDKPRFIRRKSMAKRKKKTKTTPSDSEPEAIISVPEVTPEAAPETTQPREDIRDIHRLMHEHSYIPLVNWSFNAQERIFILTDYNGEIKLVDLLHLTMLAKPYIFDLDKLPLNNPDNGADGRSAIRLIRKRAQKIKELQSFRSSNASEESSYALKTKTSEVYPSSKTVAEHVQSTKGTDTRHAGLSKDKDNM</sequence>
<feature type="compositionally biased region" description="Basic and acidic residues" evidence="6">
    <location>
        <begin position="2402"/>
        <end position="2412"/>
    </location>
</feature>
<dbReference type="PROSITE" id="PS50994">
    <property type="entry name" value="INTEGRASE"/>
    <property type="match status" value="1"/>
</dbReference>